<dbReference type="InterPro" id="IPR019734">
    <property type="entry name" value="TPR_rpt"/>
</dbReference>
<dbReference type="SUPFAM" id="SSF48452">
    <property type="entry name" value="TPR-like"/>
    <property type="match status" value="5"/>
</dbReference>
<dbReference type="Proteomes" id="UP000256478">
    <property type="component" value="Unassembled WGS sequence"/>
</dbReference>
<dbReference type="RefSeq" id="WP_116009598.1">
    <property type="nucleotide sequence ID" value="NZ_QUOU01000001.1"/>
</dbReference>
<sequence length="919" mass="102322">MNKVSLPVIVWVVIASSGLYGCSDEKSATQHIEEASSLLLANDVDTAIIELKNAIKAEPRNPVARLRLGDAYLKQGNYISAEKELEKSLSLGAGLDVVLPELASVRAKLGDHHGVKQIMEQAVNIEENAYASVLLYAGVSAVATQDIEEAQDLFSQIIGLDQQSLQAQFAKAYLAHTKQDYSKSLLLVDEILIRAPNHRDAMLFKASTLYSQRQYQSANSVLESYLAITPKDHKAAFFNINSLIKAEQYEQADKKLLALLRVFGTSPLGNQYKAEIEYQKGHFEEAKNYAELSEQYGNKSPLVNVLIGLSAYQLGQLEQTYENLIRVENYFEPSHPVFKVLTIVKIKLGYDNETANSLATMDGLTPDDTSLLQLTSFEMANSGNLEAAQKVISKATALSPNNAQVLAQQGVILLSNQDEAGIRSLEKALALDSELAEVELSLAMQYLKSGEIFKTEEIAEKFLSLENTSEYGHLLNGLIQIEKKAYGDAIQNFNKALKVNENSIMALLNLGFLHEQSPDLAFDYYRRVLNLEPGHKVAIQRFTSLSVKLNQASNAIGFLEELRGTSPDNISIILGLAQNYRFNKQVDKAISLLEEFNANESLPPGYWVILGDSYTQQHKFVEANESFAAGLKLYPEHYLLNLRLIGSLELSRDVPKALKAAMAANQVFPNNPRIKMLLAHLELENNNIEAAKKHIEQFRQNNRNNPFIDRLVGKIAMLEGDFATSVEHLTSVYQHNPNSVNAVRLARALKFNGQQAEAEKTLEVYLEGDPNNTRLRLLLAELYTKENKEKIFEQYNWLIAKNPANIAALNNLAWHQHNFQLSEQAIKTIEKAHQQQPKNLMLLETYGVLLVANNNHHQGIVILEQALAAGSKDVDAHISLAQGYIALNKSQEAKAILLALHSANQTRKPEIEDLLSQLN</sequence>
<dbReference type="AlphaFoldDB" id="A0A3E0TV61"/>
<dbReference type="InterPro" id="IPR011990">
    <property type="entry name" value="TPR-like_helical_dom_sf"/>
</dbReference>
<keyword evidence="1" id="KW-0802">TPR repeat</keyword>
<dbReference type="PANTHER" id="PTHR12558">
    <property type="entry name" value="CELL DIVISION CYCLE 16,23,27"/>
    <property type="match status" value="1"/>
</dbReference>
<comment type="caution">
    <text evidence="2">The sequence shown here is derived from an EMBL/GenBank/DDBJ whole genome shotgun (WGS) entry which is preliminary data.</text>
</comment>
<dbReference type="NCBIfam" id="TIGR02917">
    <property type="entry name" value="PEP_TPR_lipo"/>
    <property type="match status" value="1"/>
</dbReference>
<dbReference type="Pfam" id="PF13432">
    <property type="entry name" value="TPR_16"/>
    <property type="match status" value="1"/>
</dbReference>
<dbReference type="InterPro" id="IPR014266">
    <property type="entry name" value="PEP-CTERM_TPR_PrsT"/>
</dbReference>
<accession>A0A3E0TV61</accession>
<dbReference type="PANTHER" id="PTHR12558:SF13">
    <property type="entry name" value="CELL DIVISION CYCLE PROTEIN 27 HOMOLOG"/>
    <property type="match status" value="1"/>
</dbReference>
<name>A0A3E0TV61_9GAMM</name>
<evidence type="ECO:0000256" key="1">
    <source>
        <dbReference type="PROSITE-ProRule" id="PRU00339"/>
    </source>
</evidence>
<evidence type="ECO:0000313" key="2">
    <source>
        <dbReference type="EMBL" id="REL28566.1"/>
    </source>
</evidence>
<proteinExistence type="predicted"/>
<gene>
    <name evidence="2" type="primary">prsT</name>
    <name evidence="2" type="ORF">DXX93_19685</name>
</gene>
<dbReference type="OrthoDB" id="7052525at2"/>
<dbReference type="Pfam" id="PF14559">
    <property type="entry name" value="TPR_19"/>
    <property type="match status" value="3"/>
</dbReference>
<feature type="repeat" description="TPR" evidence="1">
    <location>
        <begin position="604"/>
        <end position="637"/>
    </location>
</feature>
<dbReference type="SMART" id="SM00028">
    <property type="entry name" value="TPR"/>
    <property type="match status" value="13"/>
</dbReference>
<dbReference type="PROSITE" id="PS51257">
    <property type="entry name" value="PROKAR_LIPOPROTEIN"/>
    <property type="match status" value="1"/>
</dbReference>
<organism evidence="2 3">
    <name type="scientific">Thalassotalea euphylliae</name>
    <dbReference type="NCBI Taxonomy" id="1655234"/>
    <lineage>
        <taxon>Bacteria</taxon>
        <taxon>Pseudomonadati</taxon>
        <taxon>Pseudomonadota</taxon>
        <taxon>Gammaproteobacteria</taxon>
        <taxon>Alteromonadales</taxon>
        <taxon>Colwelliaceae</taxon>
        <taxon>Thalassotalea</taxon>
    </lineage>
</organism>
<dbReference type="Gene3D" id="1.25.40.10">
    <property type="entry name" value="Tetratricopeptide repeat domain"/>
    <property type="match status" value="5"/>
</dbReference>
<reference evidence="2 3" key="1">
    <citation type="submission" date="2018-08" db="EMBL/GenBank/DDBJ databases">
        <title>Thalassotalea euphylliae genome.</title>
        <authorList>
            <person name="Summers S."/>
            <person name="Rice S.A."/>
            <person name="Freckelton M.L."/>
            <person name="Nedved B.T."/>
            <person name="Hadfield M.G."/>
        </authorList>
    </citation>
    <scope>NUCLEOTIDE SEQUENCE [LARGE SCALE GENOMIC DNA]</scope>
    <source>
        <strain evidence="2 3">H1</strain>
    </source>
</reference>
<protein>
    <submittedName>
        <fullName evidence="2">PEP-CTERM system TPR-repeat protein PrsT</fullName>
    </submittedName>
</protein>
<dbReference type="EMBL" id="QUOU01000001">
    <property type="protein sequence ID" value="REL28566.1"/>
    <property type="molecule type" value="Genomic_DNA"/>
</dbReference>
<dbReference type="PROSITE" id="PS50005">
    <property type="entry name" value="TPR"/>
    <property type="match status" value="1"/>
</dbReference>
<evidence type="ECO:0000313" key="3">
    <source>
        <dbReference type="Proteomes" id="UP000256478"/>
    </source>
</evidence>